<gene>
    <name evidence="1" type="ORF">BU25DRAFT_468200</name>
</gene>
<proteinExistence type="predicted"/>
<accession>A0ACB6S3L7</accession>
<dbReference type="EMBL" id="MU006715">
    <property type="protein sequence ID" value="KAF2627989.1"/>
    <property type="molecule type" value="Genomic_DNA"/>
</dbReference>
<comment type="caution">
    <text evidence="1">The sequence shown here is derived from an EMBL/GenBank/DDBJ whole genome shotgun (WGS) entry which is preliminary data.</text>
</comment>
<sequence length="598" mass="68017">MVATRRKTRRASTPLSSPPPSPFPSQPASRASSPAYTDEQSDSCYGGDRGFNADSDFDSETDSDHESESDSNHEERCNLHSTSLATHCNGRTYANKRCSRKAHVFDEGRLPVCRSHRWWGQFGKAGRCQATAACGYVCNRLAPHVGGYNFCDEHQKGTESLPCYITRLPTELRLMIFRYLLPDTIKASRTYRHNDDHAHTAVLFVNRQFYEEAALLIYSDPKFEVRIWPTYIELFGRRWDRESICYIPKKPSEKLCQAGARRIRHLDVQINFALLQHKVKGGTGLSYEEFELYQVRDTVRKLVEILSPSPSNSGSMALKRLSVTPAPSCRQRWLSDEATAAIFFVLEPFLSLRPIGRVALQAPPRPTLYTWRERNFVSVIGDLHKDDNYRECRNQWTGLMTFGAEPPKSNRQLNEAAALAVAYKKIEDFVRLIYKQDAVEFTGSLVKHAWTSSIFQGIERVLHIARVAYEDGDIESLKKIHEAILKRWVTAHQQQLQSLSAVAGSVSAMFDGDNATHHGGHPEAFDFGSIDSVEHKQASDDKWPELQLKPTIPKFRAPGVTFEEKRMKIIIIKDGERKEWPKTPAVVRQLRAYKQSNP</sequence>
<protein>
    <submittedName>
        <fullName evidence="1">Uncharacterized protein</fullName>
    </submittedName>
</protein>
<keyword evidence="2" id="KW-1185">Reference proteome</keyword>
<reference evidence="1" key="1">
    <citation type="journal article" date="2020" name="Stud. Mycol.">
        <title>101 Dothideomycetes genomes: a test case for predicting lifestyles and emergence of pathogens.</title>
        <authorList>
            <person name="Haridas S."/>
            <person name="Albert R."/>
            <person name="Binder M."/>
            <person name="Bloem J."/>
            <person name="Labutti K."/>
            <person name="Salamov A."/>
            <person name="Andreopoulos B."/>
            <person name="Baker S."/>
            <person name="Barry K."/>
            <person name="Bills G."/>
            <person name="Bluhm B."/>
            <person name="Cannon C."/>
            <person name="Castanera R."/>
            <person name="Culley D."/>
            <person name="Daum C."/>
            <person name="Ezra D."/>
            <person name="Gonzalez J."/>
            <person name="Henrissat B."/>
            <person name="Kuo A."/>
            <person name="Liang C."/>
            <person name="Lipzen A."/>
            <person name="Lutzoni F."/>
            <person name="Magnuson J."/>
            <person name="Mondo S."/>
            <person name="Nolan M."/>
            <person name="Ohm R."/>
            <person name="Pangilinan J."/>
            <person name="Park H.-J."/>
            <person name="Ramirez L."/>
            <person name="Alfaro M."/>
            <person name="Sun H."/>
            <person name="Tritt A."/>
            <person name="Yoshinaga Y."/>
            <person name="Zwiers L.-H."/>
            <person name="Turgeon B."/>
            <person name="Goodwin S."/>
            <person name="Spatafora J."/>
            <person name="Crous P."/>
            <person name="Grigoriev I."/>
        </authorList>
    </citation>
    <scope>NUCLEOTIDE SEQUENCE</scope>
    <source>
        <strain evidence="1">CBS 525.71</strain>
    </source>
</reference>
<organism evidence="1 2">
    <name type="scientific">Macroventuria anomochaeta</name>
    <dbReference type="NCBI Taxonomy" id="301207"/>
    <lineage>
        <taxon>Eukaryota</taxon>
        <taxon>Fungi</taxon>
        <taxon>Dikarya</taxon>
        <taxon>Ascomycota</taxon>
        <taxon>Pezizomycotina</taxon>
        <taxon>Dothideomycetes</taxon>
        <taxon>Pleosporomycetidae</taxon>
        <taxon>Pleosporales</taxon>
        <taxon>Pleosporineae</taxon>
        <taxon>Didymellaceae</taxon>
        <taxon>Macroventuria</taxon>
    </lineage>
</organism>
<name>A0ACB6S3L7_9PLEO</name>
<evidence type="ECO:0000313" key="1">
    <source>
        <dbReference type="EMBL" id="KAF2627989.1"/>
    </source>
</evidence>
<evidence type="ECO:0000313" key="2">
    <source>
        <dbReference type="Proteomes" id="UP000799754"/>
    </source>
</evidence>
<dbReference type="Proteomes" id="UP000799754">
    <property type="component" value="Unassembled WGS sequence"/>
</dbReference>